<protein>
    <submittedName>
        <fullName evidence="2">Uncharacterized protein</fullName>
    </submittedName>
</protein>
<feature type="compositionally biased region" description="Basic and acidic residues" evidence="1">
    <location>
        <begin position="362"/>
        <end position="377"/>
    </location>
</feature>
<sequence>MVDKVMQIPSTLGPRQLGLAARRTRRACTAKVPPACDSRWQRFYPLKNWARNVSWWASARELPDTAQGAAVILRFEGVARELRSTLDPQTVRDGGTRDLQDGVGMRQFSGLAILFRGLQRQVAPLDAETSTPSIAELMSVRRMPGEDVDTTLGRSSSLQFRAAAGGNLVWGPSGFAWLLLSGLRVPPSEWVNMLVGFRSDLPDKEAQFNQLLSLIRRAGHVRQRGRIATAAMAGGHGGGRGLPAAPRGHGQGQVFFSASAVGPGQAWDQADGWTGGALTIRGMPAMACPTEAETSPMGMQGTRATRDDGDDRDGDCSSSAAGGDGVPQHDMDSYLSSTGVSNPGGHAVARVRCGTTTVAHVHEEAHKVRPQDTDSTKRHGRGRHRHGDGHAHDGNGFAWHGDGHATTTTCKLRHSHLHLVGSFVRLL</sequence>
<evidence type="ECO:0000313" key="2">
    <source>
        <dbReference type="EMBL" id="CAK0806285.1"/>
    </source>
</evidence>
<feature type="region of interest" description="Disordered" evidence="1">
    <location>
        <begin position="291"/>
        <end position="347"/>
    </location>
</feature>
<gene>
    <name evidence="2" type="ORF">PCOR1329_LOCUS12578</name>
</gene>
<organism evidence="2 3">
    <name type="scientific">Prorocentrum cordatum</name>
    <dbReference type="NCBI Taxonomy" id="2364126"/>
    <lineage>
        <taxon>Eukaryota</taxon>
        <taxon>Sar</taxon>
        <taxon>Alveolata</taxon>
        <taxon>Dinophyceae</taxon>
        <taxon>Prorocentrales</taxon>
        <taxon>Prorocentraceae</taxon>
        <taxon>Prorocentrum</taxon>
    </lineage>
</organism>
<feature type="region of interest" description="Disordered" evidence="1">
    <location>
        <begin position="362"/>
        <end position="393"/>
    </location>
</feature>
<evidence type="ECO:0000313" key="3">
    <source>
        <dbReference type="Proteomes" id="UP001189429"/>
    </source>
</evidence>
<reference evidence="2" key="1">
    <citation type="submission" date="2023-10" db="EMBL/GenBank/DDBJ databases">
        <authorList>
            <person name="Chen Y."/>
            <person name="Shah S."/>
            <person name="Dougan E. K."/>
            <person name="Thang M."/>
            <person name="Chan C."/>
        </authorList>
    </citation>
    <scope>NUCLEOTIDE SEQUENCE [LARGE SCALE GENOMIC DNA]</scope>
</reference>
<evidence type="ECO:0000256" key="1">
    <source>
        <dbReference type="SAM" id="MobiDB-lite"/>
    </source>
</evidence>
<accession>A0ABN9QLX0</accession>
<feature type="compositionally biased region" description="Basic residues" evidence="1">
    <location>
        <begin position="378"/>
        <end position="387"/>
    </location>
</feature>
<name>A0ABN9QLX0_9DINO</name>
<dbReference type="Proteomes" id="UP001189429">
    <property type="component" value="Unassembled WGS sequence"/>
</dbReference>
<dbReference type="EMBL" id="CAUYUJ010003681">
    <property type="protein sequence ID" value="CAK0806285.1"/>
    <property type="molecule type" value="Genomic_DNA"/>
</dbReference>
<keyword evidence="3" id="KW-1185">Reference proteome</keyword>
<comment type="caution">
    <text evidence="2">The sequence shown here is derived from an EMBL/GenBank/DDBJ whole genome shotgun (WGS) entry which is preliminary data.</text>
</comment>
<proteinExistence type="predicted"/>